<dbReference type="InterPro" id="IPR001128">
    <property type="entry name" value="Cyt_P450"/>
</dbReference>
<dbReference type="OrthoDB" id="2789670at2759"/>
<keyword evidence="4 9" id="KW-0349">Heme</keyword>
<evidence type="ECO:0000256" key="1">
    <source>
        <dbReference type="ARBA" id="ARBA00001971"/>
    </source>
</evidence>
<comment type="cofactor">
    <cofactor evidence="1 9">
        <name>heme</name>
        <dbReference type="ChEBI" id="CHEBI:30413"/>
    </cofactor>
</comment>
<feature type="binding site" description="axial binding residue" evidence="9">
    <location>
        <position position="439"/>
    </location>
    <ligand>
        <name>heme</name>
        <dbReference type="ChEBI" id="CHEBI:30413"/>
    </ligand>
    <ligandPart>
        <name>Fe</name>
        <dbReference type="ChEBI" id="CHEBI:18248"/>
    </ligandPart>
</feature>
<feature type="transmembrane region" description="Helical" evidence="11">
    <location>
        <begin position="63"/>
        <end position="82"/>
    </location>
</feature>
<accession>A0A9P7RTT8</accession>
<protein>
    <recommendedName>
        <fullName evidence="14">Cytochrome P450</fullName>
    </recommendedName>
</protein>
<evidence type="ECO:0000256" key="7">
    <source>
        <dbReference type="ARBA" id="ARBA00023004"/>
    </source>
</evidence>
<dbReference type="Pfam" id="PF00067">
    <property type="entry name" value="p450"/>
    <property type="match status" value="1"/>
</dbReference>
<dbReference type="PANTHER" id="PTHR46300:SF7">
    <property type="entry name" value="P450, PUTATIVE (EUROFUNG)-RELATED"/>
    <property type="match status" value="1"/>
</dbReference>
<keyword evidence="5 9" id="KW-0479">Metal-binding</keyword>
<evidence type="ECO:0000256" key="10">
    <source>
        <dbReference type="RuleBase" id="RU000461"/>
    </source>
</evidence>
<dbReference type="Proteomes" id="UP001049176">
    <property type="component" value="Chromosome 7"/>
</dbReference>
<dbReference type="Gene3D" id="1.10.630.10">
    <property type="entry name" value="Cytochrome P450"/>
    <property type="match status" value="1"/>
</dbReference>
<evidence type="ECO:0000256" key="11">
    <source>
        <dbReference type="SAM" id="Phobius"/>
    </source>
</evidence>
<reference evidence="12" key="1">
    <citation type="journal article" date="2021" name="Genome Biol. Evol.">
        <title>The assembled and annotated genome of the fairy-ring fungus Marasmius oreades.</title>
        <authorList>
            <person name="Hiltunen M."/>
            <person name="Ament-Velasquez S.L."/>
            <person name="Johannesson H."/>
        </authorList>
    </citation>
    <scope>NUCLEOTIDE SEQUENCE</scope>
    <source>
        <strain evidence="12">03SP1</strain>
    </source>
</reference>
<dbReference type="KEGG" id="more:E1B28_011237"/>
<evidence type="ECO:0000313" key="12">
    <source>
        <dbReference type="EMBL" id="KAG7089565.1"/>
    </source>
</evidence>
<comment type="pathway">
    <text evidence="2">Secondary metabolite biosynthesis.</text>
</comment>
<dbReference type="InterPro" id="IPR050364">
    <property type="entry name" value="Cytochrome_P450_fung"/>
</dbReference>
<dbReference type="RefSeq" id="XP_043006035.1">
    <property type="nucleotide sequence ID" value="XM_043156250.1"/>
</dbReference>
<dbReference type="GO" id="GO:0016705">
    <property type="term" value="F:oxidoreductase activity, acting on paired donors, with incorporation or reduction of molecular oxygen"/>
    <property type="evidence" value="ECO:0007669"/>
    <property type="project" value="InterPro"/>
</dbReference>
<keyword evidence="11" id="KW-0472">Membrane</keyword>
<dbReference type="PRINTS" id="PR00385">
    <property type="entry name" value="P450"/>
</dbReference>
<comment type="similarity">
    <text evidence="3 10">Belongs to the cytochrome P450 family.</text>
</comment>
<evidence type="ECO:0000256" key="8">
    <source>
        <dbReference type="ARBA" id="ARBA00023033"/>
    </source>
</evidence>
<keyword evidence="13" id="KW-1185">Reference proteome</keyword>
<comment type="caution">
    <text evidence="12">The sequence shown here is derived from an EMBL/GenBank/DDBJ whole genome shotgun (WGS) entry which is preliminary data.</text>
</comment>
<dbReference type="InterPro" id="IPR002401">
    <property type="entry name" value="Cyt_P450_E_grp-I"/>
</dbReference>
<proteinExistence type="inferred from homology"/>
<dbReference type="EMBL" id="CM032187">
    <property type="protein sequence ID" value="KAG7089565.1"/>
    <property type="molecule type" value="Genomic_DNA"/>
</dbReference>
<dbReference type="PRINTS" id="PR00463">
    <property type="entry name" value="EP450I"/>
</dbReference>
<evidence type="ECO:0000313" key="13">
    <source>
        <dbReference type="Proteomes" id="UP001049176"/>
    </source>
</evidence>
<feature type="transmembrane region" description="Helical" evidence="11">
    <location>
        <begin position="6"/>
        <end position="23"/>
    </location>
</feature>
<evidence type="ECO:0000256" key="3">
    <source>
        <dbReference type="ARBA" id="ARBA00010617"/>
    </source>
</evidence>
<dbReference type="AlphaFoldDB" id="A0A9P7RTT8"/>
<evidence type="ECO:0000256" key="4">
    <source>
        <dbReference type="ARBA" id="ARBA00022617"/>
    </source>
</evidence>
<evidence type="ECO:0000256" key="9">
    <source>
        <dbReference type="PIRSR" id="PIRSR602401-1"/>
    </source>
</evidence>
<dbReference type="PROSITE" id="PS00086">
    <property type="entry name" value="CYTOCHROME_P450"/>
    <property type="match status" value="1"/>
</dbReference>
<evidence type="ECO:0000256" key="2">
    <source>
        <dbReference type="ARBA" id="ARBA00005179"/>
    </source>
</evidence>
<organism evidence="12 13">
    <name type="scientific">Marasmius oreades</name>
    <name type="common">fairy-ring Marasmius</name>
    <dbReference type="NCBI Taxonomy" id="181124"/>
    <lineage>
        <taxon>Eukaryota</taxon>
        <taxon>Fungi</taxon>
        <taxon>Dikarya</taxon>
        <taxon>Basidiomycota</taxon>
        <taxon>Agaricomycotina</taxon>
        <taxon>Agaricomycetes</taxon>
        <taxon>Agaricomycetidae</taxon>
        <taxon>Agaricales</taxon>
        <taxon>Marasmiineae</taxon>
        <taxon>Marasmiaceae</taxon>
        <taxon>Marasmius</taxon>
    </lineage>
</organism>
<keyword evidence="8 10" id="KW-0503">Monooxygenase</keyword>
<keyword evidence="11" id="KW-0812">Transmembrane</keyword>
<dbReference type="CDD" id="cd11065">
    <property type="entry name" value="CYP64-like"/>
    <property type="match status" value="1"/>
</dbReference>
<keyword evidence="11" id="KW-1133">Transmembrane helix</keyword>
<dbReference type="InterPro" id="IPR036396">
    <property type="entry name" value="Cyt_P450_sf"/>
</dbReference>
<dbReference type="InterPro" id="IPR017972">
    <property type="entry name" value="Cyt_P450_CS"/>
</dbReference>
<dbReference type="PANTHER" id="PTHR46300">
    <property type="entry name" value="P450, PUTATIVE (EUROFUNG)-RELATED-RELATED"/>
    <property type="match status" value="1"/>
</dbReference>
<name>A0A9P7RTT8_9AGAR</name>
<keyword evidence="7 9" id="KW-0408">Iron</keyword>
<evidence type="ECO:0000256" key="5">
    <source>
        <dbReference type="ARBA" id="ARBA00022723"/>
    </source>
</evidence>
<sequence>MSIAIPLWPFVTVTLAIIIIFVLDSHRRKRHYPPGPKPRLFVGNLFDIPTIEPWKVYNDWRKFYGALIHLEIIGYHIVVVNSRTLADRMLEKRSKIYSDRPFIPMMDLMGWTTLNTALLRYGPDWRMHRRLYKQGFRAAVVPDYQPILFSKADQFSSNLRQSPDSFVAHTRTYAAATILATVYGYDISPSNDKLVEIAEQAAATSSDSFHPSSVVVNVLPFLRHLPLRFPIFAFQRIARRTRRILNEMRKLPYEFVKNDMVTGKDNFSLLAKFLEKHTVNGGDDHQEDLIRNALTTAYAAGAETTSSVLVTFFLAMGLHPDIQKRAQREIDTVIGNRQFPSYATDYSNLPYVEAILRETLRWSPVTPLGIPHTAFLDDTIDDYFIPKGTTVISNIWAMTRDESVYPEPESFNPDRFLTEDRACNEDEVLVAFGFGRRACAGRHFAVLTLRTAMAAILSQFEIGQPEDEAGTPIKSLADVKYSDGLISQPSHFRCVIKPRTK</sequence>
<dbReference type="SUPFAM" id="SSF48264">
    <property type="entry name" value="Cytochrome P450"/>
    <property type="match status" value="1"/>
</dbReference>
<evidence type="ECO:0008006" key="14">
    <source>
        <dbReference type="Google" id="ProtNLM"/>
    </source>
</evidence>
<dbReference type="GO" id="GO:0005506">
    <property type="term" value="F:iron ion binding"/>
    <property type="evidence" value="ECO:0007669"/>
    <property type="project" value="InterPro"/>
</dbReference>
<keyword evidence="6 10" id="KW-0560">Oxidoreductase</keyword>
<dbReference type="GO" id="GO:0020037">
    <property type="term" value="F:heme binding"/>
    <property type="evidence" value="ECO:0007669"/>
    <property type="project" value="InterPro"/>
</dbReference>
<dbReference type="GO" id="GO:0004497">
    <property type="term" value="F:monooxygenase activity"/>
    <property type="evidence" value="ECO:0007669"/>
    <property type="project" value="UniProtKB-KW"/>
</dbReference>
<gene>
    <name evidence="12" type="ORF">E1B28_011237</name>
</gene>
<dbReference type="GeneID" id="66080312"/>
<evidence type="ECO:0000256" key="6">
    <source>
        <dbReference type="ARBA" id="ARBA00023002"/>
    </source>
</evidence>